<proteinExistence type="predicted"/>
<accession>A0A0A8YQP0</accession>
<sequence>MSLCCMPIIWRELVPCFQFYPGFGALRSNMTYDR</sequence>
<name>A0A0A8YQP0_ARUDO</name>
<protein>
    <submittedName>
        <fullName evidence="1">Uncharacterized protein</fullName>
    </submittedName>
</protein>
<reference evidence="1" key="2">
    <citation type="journal article" date="2015" name="Data Brief">
        <title>Shoot transcriptome of the giant reed, Arundo donax.</title>
        <authorList>
            <person name="Barrero R.A."/>
            <person name="Guerrero F.D."/>
            <person name="Moolhuijzen P."/>
            <person name="Goolsby J.A."/>
            <person name="Tidwell J."/>
            <person name="Bellgard S.E."/>
            <person name="Bellgard M.I."/>
        </authorList>
    </citation>
    <scope>NUCLEOTIDE SEQUENCE</scope>
    <source>
        <tissue evidence="1">Shoot tissue taken approximately 20 cm above the soil surface</tissue>
    </source>
</reference>
<reference evidence="1" key="1">
    <citation type="submission" date="2014-09" db="EMBL/GenBank/DDBJ databases">
        <authorList>
            <person name="Magalhaes I.L.F."/>
            <person name="Oliveira U."/>
            <person name="Santos F.R."/>
            <person name="Vidigal T.H.D.A."/>
            <person name="Brescovit A.D."/>
            <person name="Santos A.J."/>
        </authorList>
    </citation>
    <scope>NUCLEOTIDE SEQUENCE</scope>
    <source>
        <tissue evidence="1">Shoot tissue taken approximately 20 cm above the soil surface</tissue>
    </source>
</reference>
<dbReference type="EMBL" id="GBRH01273208">
    <property type="protein sequence ID" value="JAD24687.1"/>
    <property type="molecule type" value="Transcribed_RNA"/>
</dbReference>
<organism evidence="1">
    <name type="scientific">Arundo donax</name>
    <name type="common">Giant reed</name>
    <name type="synonym">Donax arundinaceus</name>
    <dbReference type="NCBI Taxonomy" id="35708"/>
    <lineage>
        <taxon>Eukaryota</taxon>
        <taxon>Viridiplantae</taxon>
        <taxon>Streptophyta</taxon>
        <taxon>Embryophyta</taxon>
        <taxon>Tracheophyta</taxon>
        <taxon>Spermatophyta</taxon>
        <taxon>Magnoliopsida</taxon>
        <taxon>Liliopsida</taxon>
        <taxon>Poales</taxon>
        <taxon>Poaceae</taxon>
        <taxon>PACMAD clade</taxon>
        <taxon>Arundinoideae</taxon>
        <taxon>Arundineae</taxon>
        <taxon>Arundo</taxon>
    </lineage>
</organism>
<dbReference type="AlphaFoldDB" id="A0A0A8YQP0"/>
<evidence type="ECO:0000313" key="1">
    <source>
        <dbReference type="EMBL" id="JAD24687.1"/>
    </source>
</evidence>